<dbReference type="Proteomes" id="UP000015104">
    <property type="component" value="Unassembled WGS sequence"/>
</dbReference>
<feature type="transmembrane region" description="Helical" evidence="1">
    <location>
        <begin position="299"/>
        <end position="321"/>
    </location>
</feature>
<keyword evidence="3" id="KW-1185">Reference proteome</keyword>
<evidence type="ECO:0000313" key="2">
    <source>
        <dbReference type="EnsemblMetazoa" id="tetur17g01210.1"/>
    </source>
</evidence>
<dbReference type="EMBL" id="CAEY01000333">
    <property type="status" value="NOT_ANNOTATED_CDS"/>
    <property type="molecule type" value="Genomic_DNA"/>
</dbReference>
<feature type="transmembrane region" description="Helical" evidence="1">
    <location>
        <begin position="231"/>
        <end position="254"/>
    </location>
</feature>
<evidence type="ECO:0008006" key="4">
    <source>
        <dbReference type="Google" id="ProtNLM"/>
    </source>
</evidence>
<feature type="transmembrane region" description="Helical" evidence="1">
    <location>
        <begin position="183"/>
        <end position="205"/>
    </location>
</feature>
<evidence type="ECO:0000313" key="3">
    <source>
        <dbReference type="Proteomes" id="UP000015104"/>
    </source>
</evidence>
<feature type="transmembrane region" description="Helical" evidence="1">
    <location>
        <begin position="114"/>
        <end position="135"/>
    </location>
</feature>
<dbReference type="EnsemblMetazoa" id="tetur17g01210.1">
    <property type="protein sequence ID" value="tetur17g01210.1"/>
    <property type="gene ID" value="tetur17g01210"/>
</dbReference>
<name>T1KPP0_TETUR</name>
<keyword evidence="1" id="KW-0472">Membrane</keyword>
<keyword evidence="1" id="KW-1133">Transmembrane helix</keyword>
<reference evidence="3" key="1">
    <citation type="submission" date="2011-08" db="EMBL/GenBank/DDBJ databases">
        <authorList>
            <person name="Rombauts S."/>
        </authorList>
    </citation>
    <scope>NUCLEOTIDE SEQUENCE</scope>
    <source>
        <strain evidence="3">London</strain>
    </source>
</reference>
<keyword evidence="1" id="KW-0812">Transmembrane</keyword>
<protein>
    <recommendedName>
        <fullName evidence="4">Gustatory receptor</fullName>
    </recommendedName>
</protein>
<feature type="transmembrane region" description="Helical" evidence="1">
    <location>
        <begin position="407"/>
        <end position="429"/>
    </location>
</feature>
<organism evidence="2 3">
    <name type="scientific">Tetranychus urticae</name>
    <name type="common">Two-spotted spider mite</name>
    <dbReference type="NCBI Taxonomy" id="32264"/>
    <lineage>
        <taxon>Eukaryota</taxon>
        <taxon>Metazoa</taxon>
        <taxon>Ecdysozoa</taxon>
        <taxon>Arthropoda</taxon>
        <taxon>Chelicerata</taxon>
        <taxon>Arachnida</taxon>
        <taxon>Acari</taxon>
        <taxon>Acariformes</taxon>
        <taxon>Trombidiformes</taxon>
        <taxon>Prostigmata</taxon>
        <taxon>Eleutherengona</taxon>
        <taxon>Raphignathae</taxon>
        <taxon>Tetranychoidea</taxon>
        <taxon>Tetranychidae</taxon>
        <taxon>Tetranychus</taxon>
    </lineage>
</organism>
<feature type="transmembrane region" description="Helical" evidence="1">
    <location>
        <begin position="73"/>
        <end position="94"/>
    </location>
</feature>
<feature type="transmembrane region" description="Helical" evidence="1">
    <location>
        <begin position="327"/>
        <end position="354"/>
    </location>
</feature>
<accession>T1KPP0</accession>
<dbReference type="HOGENOM" id="CLU_633618_0_0_1"/>
<evidence type="ECO:0000256" key="1">
    <source>
        <dbReference type="SAM" id="Phobius"/>
    </source>
</evidence>
<proteinExistence type="predicted"/>
<sequence length="430" mass="49440">MCKYLTRLKAAFHQLMSKILLFTGYSKSEPFTEASKSLKQFESLTISLKASKYGFKYCNQKNRTHVHSKVDPIYLLIRLSILSSIGRVFMFIFFPNETISLYLANIHYHSEKPLTVIFMIVLFAIISCLLIREYFLVIERRNVFRYNFTIYHCLINNNLKQCHLKLFPTLIEPFYKTVTLISILAYHLTLVATFSGYVCVVLIYLNNSNFFTDNVYRICCLLWVPASSITFAGLASSVNSVAGYLALHITFDLYRAQSMKLWVKHLRNSHNKRVQSKILSLIISCLNEYDYQTKRARNLGFIGITMFSMTTNLFLFISIIVKSYSPAFRMLMILLGSASICVIVCLSYAAATFLSQLNNLYHQLHMTCRYNKFNLSVSLKALEILDRVLSPHNGIAIDGGLKISKTFVLSFCLEFASVFMLLICNLKAFF</sequence>
<reference evidence="2" key="2">
    <citation type="submission" date="2015-06" db="UniProtKB">
        <authorList>
            <consortium name="EnsemblMetazoa"/>
        </authorList>
    </citation>
    <scope>IDENTIFICATION</scope>
</reference>
<dbReference type="AlphaFoldDB" id="T1KPP0"/>